<gene>
    <name evidence="5" type="ORF">LTRI10_LOCUS27890</name>
</gene>
<accession>A0AAV2EM22</accession>
<proteinExistence type="inferred from homology"/>
<dbReference type="EMBL" id="OZ034818">
    <property type="protein sequence ID" value="CAL1386874.1"/>
    <property type="molecule type" value="Genomic_DNA"/>
</dbReference>
<feature type="transmembrane region" description="Helical" evidence="3">
    <location>
        <begin position="339"/>
        <end position="360"/>
    </location>
</feature>
<evidence type="ECO:0000313" key="5">
    <source>
        <dbReference type="EMBL" id="CAL1386874.1"/>
    </source>
</evidence>
<feature type="domain" description="SHSP" evidence="4">
    <location>
        <begin position="54"/>
        <end position="165"/>
    </location>
</feature>
<dbReference type="CDD" id="cd06464">
    <property type="entry name" value="ACD_sHsps-like"/>
    <property type="match status" value="1"/>
</dbReference>
<evidence type="ECO:0000256" key="2">
    <source>
        <dbReference type="SAM" id="MobiDB-lite"/>
    </source>
</evidence>
<feature type="compositionally biased region" description="Low complexity" evidence="2">
    <location>
        <begin position="153"/>
        <end position="171"/>
    </location>
</feature>
<evidence type="ECO:0000259" key="4">
    <source>
        <dbReference type="PROSITE" id="PS01031"/>
    </source>
</evidence>
<organism evidence="5 6">
    <name type="scientific">Linum trigynum</name>
    <dbReference type="NCBI Taxonomy" id="586398"/>
    <lineage>
        <taxon>Eukaryota</taxon>
        <taxon>Viridiplantae</taxon>
        <taxon>Streptophyta</taxon>
        <taxon>Embryophyta</taxon>
        <taxon>Tracheophyta</taxon>
        <taxon>Spermatophyta</taxon>
        <taxon>Magnoliopsida</taxon>
        <taxon>eudicotyledons</taxon>
        <taxon>Gunneridae</taxon>
        <taxon>Pentapetalae</taxon>
        <taxon>rosids</taxon>
        <taxon>fabids</taxon>
        <taxon>Malpighiales</taxon>
        <taxon>Linaceae</taxon>
        <taxon>Linum</taxon>
    </lineage>
</organism>
<sequence length="363" mass="39704">MAMSQRSTGSFRGGRGGFNLYGRQRQQQQRLLPQPRPFRPPAPVTPPPPSEETFQPKAVTEELHDDHHSPSFLLRLLLPGFTRLEDVKITKGTGSESKHVVRVQGDRFDSQANKRYSFDATFVVPLEYDISPPMDAKLESGGILTITFPKFSSSSSSSSWNSSDSHTQSHSSSDEESPRRPYSPPRTDDKHEGGGNKSVSGKNVSEKEKATVDQERGEMTTQYSPASHQGLSPASDLIKRTRDSLLRDETMGRGRGGHDGGNATSKVNAENKLADHLSHNKRGENEGDNVIKKESSPSVGGRDDGDHGGGSKSSSEQKVAEKEKEVDRERGERTGLMQLVANMSAAVAVIVTLGAFNYYFTFA</sequence>
<evidence type="ECO:0000256" key="3">
    <source>
        <dbReference type="SAM" id="Phobius"/>
    </source>
</evidence>
<feature type="compositionally biased region" description="Basic and acidic residues" evidence="2">
    <location>
        <begin position="247"/>
        <end position="258"/>
    </location>
</feature>
<name>A0AAV2EM22_9ROSI</name>
<dbReference type="InterPro" id="IPR002068">
    <property type="entry name" value="A-crystallin/Hsp20_dom"/>
</dbReference>
<evidence type="ECO:0000256" key="1">
    <source>
        <dbReference type="PROSITE-ProRule" id="PRU00285"/>
    </source>
</evidence>
<keyword evidence="3" id="KW-1133">Transmembrane helix</keyword>
<feature type="compositionally biased region" description="Basic and acidic residues" evidence="2">
    <location>
        <begin position="204"/>
        <end position="218"/>
    </location>
</feature>
<comment type="similarity">
    <text evidence="1">Belongs to the small heat shock protein (HSP20) family.</text>
</comment>
<feature type="compositionally biased region" description="Pro residues" evidence="2">
    <location>
        <begin position="34"/>
        <end position="50"/>
    </location>
</feature>
<dbReference type="Proteomes" id="UP001497516">
    <property type="component" value="Chromosome 5"/>
</dbReference>
<keyword evidence="3" id="KW-0812">Transmembrane</keyword>
<dbReference type="InterPro" id="IPR008978">
    <property type="entry name" value="HSP20-like_chaperone"/>
</dbReference>
<feature type="compositionally biased region" description="Polar residues" evidence="2">
    <location>
        <begin position="219"/>
        <end position="232"/>
    </location>
</feature>
<evidence type="ECO:0000313" key="6">
    <source>
        <dbReference type="Proteomes" id="UP001497516"/>
    </source>
</evidence>
<dbReference type="PROSITE" id="PS01031">
    <property type="entry name" value="SHSP"/>
    <property type="match status" value="1"/>
</dbReference>
<feature type="region of interest" description="Disordered" evidence="2">
    <location>
        <begin position="276"/>
        <end position="330"/>
    </location>
</feature>
<feature type="region of interest" description="Disordered" evidence="2">
    <location>
        <begin position="153"/>
        <end position="238"/>
    </location>
</feature>
<keyword evidence="6" id="KW-1185">Reference proteome</keyword>
<feature type="compositionally biased region" description="Low complexity" evidence="2">
    <location>
        <begin position="23"/>
        <end position="33"/>
    </location>
</feature>
<dbReference type="Gene3D" id="2.60.40.790">
    <property type="match status" value="1"/>
</dbReference>
<feature type="compositionally biased region" description="Basic and acidic residues" evidence="2">
    <location>
        <begin position="276"/>
        <end position="309"/>
    </location>
</feature>
<reference evidence="5 6" key="1">
    <citation type="submission" date="2024-04" db="EMBL/GenBank/DDBJ databases">
        <authorList>
            <person name="Fracassetti M."/>
        </authorList>
    </citation>
    <scope>NUCLEOTIDE SEQUENCE [LARGE SCALE GENOMIC DNA]</scope>
</reference>
<keyword evidence="3" id="KW-0472">Membrane</keyword>
<feature type="compositionally biased region" description="Basic and acidic residues" evidence="2">
    <location>
        <begin position="318"/>
        <end position="330"/>
    </location>
</feature>
<feature type="compositionally biased region" description="Low complexity" evidence="2">
    <location>
        <begin position="1"/>
        <end position="10"/>
    </location>
</feature>
<feature type="region of interest" description="Disordered" evidence="2">
    <location>
        <begin position="1"/>
        <end position="56"/>
    </location>
</feature>
<feature type="region of interest" description="Disordered" evidence="2">
    <location>
        <begin position="247"/>
        <end position="266"/>
    </location>
</feature>
<dbReference type="AlphaFoldDB" id="A0AAV2EM22"/>
<protein>
    <recommendedName>
        <fullName evidence="4">SHSP domain-containing protein</fullName>
    </recommendedName>
</protein>